<evidence type="ECO:0000313" key="1">
    <source>
        <dbReference type="EMBL" id="KAH7845381.1"/>
    </source>
</evidence>
<protein>
    <submittedName>
        <fullName evidence="1">Uncharacterized protein</fullName>
    </submittedName>
</protein>
<name>A0ACB7XW12_9ERIC</name>
<dbReference type="Proteomes" id="UP000828048">
    <property type="component" value="Chromosome 5"/>
</dbReference>
<proteinExistence type="predicted"/>
<organism evidence="1 2">
    <name type="scientific">Vaccinium darrowii</name>
    <dbReference type="NCBI Taxonomy" id="229202"/>
    <lineage>
        <taxon>Eukaryota</taxon>
        <taxon>Viridiplantae</taxon>
        <taxon>Streptophyta</taxon>
        <taxon>Embryophyta</taxon>
        <taxon>Tracheophyta</taxon>
        <taxon>Spermatophyta</taxon>
        <taxon>Magnoliopsida</taxon>
        <taxon>eudicotyledons</taxon>
        <taxon>Gunneridae</taxon>
        <taxon>Pentapetalae</taxon>
        <taxon>asterids</taxon>
        <taxon>Ericales</taxon>
        <taxon>Ericaceae</taxon>
        <taxon>Vaccinioideae</taxon>
        <taxon>Vaccinieae</taxon>
        <taxon>Vaccinium</taxon>
    </lineage>
</organism>
<comment type="caution">
    <text evidence="1">The sequence shown here is derived from an EMBL/GenBank/DDBJ whole genome shotgun (WGS) entry which is preliminary data.</text>
</comment>
<sequence>MGRPPCCDKSNVKRGLWTPEEDAKILAYVASNGIGNWTLVPQKAGLNRCGKSCRLRWTNYLRPDLKHDSFTPEEEQLILDCHHAIGSRWSLIAKRLPGRTDNDVKNHWNTKLKKKLSKMGIDPVTHKPFSQILSDYGKISSLPNTRNPIPSLNVSTNNMQVSLSGLSFLPMESSISQPFPQQFQDQSFPEQPNFFPEISPSASSSSSCSFPQLSPPSFPYQPPQAPAITPSSPPSWGTEFLVGDLIPSPDTEKFSSAFAPKSSEVGQVKACEAMHNGGQKKHASEAASSSASSFVEAILDKDSEMQMEFPEFMNEYFNY</sequence>
<gene>
    <name evidence="1" type="ORF">Vadar_001353</name>
</gene>
<evidence type="ECO:0000313" key="2">
    <source>
        <dbReference type="Proteomes" id="UP000828048"/>
    </source>
</evidence>
<keyword evidence="2" id="KW-1185">Reference proteome</keyword>
<reference evidence="1 2" key="1">
    <citation type="journal article" date="2021" name="Hortic Res">
        <title>High-quality reference genome and annotation aids understanding of berry development for evergreen blueberry (Vaccinium darrowii).</title>
        <authorList>
            <person name="Yu J."/>
            <person name="Hulse-Kemp A.M."/>
            <person name="Babiker E."/>
            <person name="Staton M."/>
        </authorList>
    </citation>
    <scope>NUCLEOTIDE SEQUENCE [LARGE SCALE GENOMIC DNA]</scope>
    <source>
        <strain evidence="2">cv. NJ 8807/NJ 8810</strain>
        <tissue evidence="1">Young leaf</tissue>
    </source>
</reference>
<dbReference type="EMBL" id="CM037155">
    <property type="protein sequence ID" value="KAH7845381.1"/>
    <property type="molecule type" value="Genomic_DNA"/>
</dbReference>
<accession>A0ACB7XW12</accession>